<evidence type="ECO:0000313" key="2">
    <source>
        <dbReference type="EMBL" id="SIT48379.1"/>
    </source>
</evidence>
<sequence>MIHWKKYEPEPQIDAINAERETPLRIRQNKYLNNIIEEDHRAIKQIIRPMMGFEDFRCSRIILSGVEVIHMIRKGQMKNDVDDRTAAAHLLTGDISNPIYMGKCSACHSYRDRTLLFGLLIQPPLPT</sequence>
<dbReference type="Proteomes" id="UP000187012">
    <property type="component" value="Unassembled WGS sequence"/>
</dbReference>
<dbReference type="InterPro" id="IPR032874">
    <property type="entry name" value="DDE_dom"/>
</dbReference>
<protein>
    <recommendedName>
        <fullName evidence="1">DDE domain-containing protein</fullName>
    </recommendedName>
</protein>
<accession>A0A1N7SN69</accession>
<reference evidence="2 3" key="1">
    <citation type="submission" date="2016-12" db="EMBL/GenBank/DDBJ databases">
        <authorList>
            <person name="Song W.-J."/>
            <person name="Kurnit D.M."/>
        </authorList>
    </citation>
    <scope>NUCLEOTIDE SEQUENCE [LARGE SCALE GENOMIC DNA]</scope>
    <source>
        <strain evidence="2 3">STM7296</strain>
    </source>
</reference>
<name>A0A1N7SN69_9BURK</name>
<evidence type="ECO:0000313" key="3">
    <source>
        <dbReference type="Proteomes" id="UP000187012"/>
    </source>
</evidence>
<gene>
    <name evidence="2" type="ORF">BN2475_990009</name>
</gene>
<feature type="domain" description="DDE" evidence="1">
    <location>
        <begin position="26"/>
        <end position="76"/>
    </location>
</feature>
<keyword evidence="3" id="KW-1185">Reference proteome</keyword>
<dbReference type="Pfam" id="PF13610">
    <property type="entry name" value="DDE_Tnp_IS240"/>
    <property type="match status" value="1"/>
</dbReference>
<evidence type="ECO:0000259" key="1">
    <source>
        <dbReference type="Pfam" id="PF13610"/>
    </source>
</evidence>
<proteinExistence type="predicted"/>
<organism evidence="2 3">
    <name type="scientific">Paraburkholderia ribeironis</name>
    <dbReference type="NCBI Taxonomy" id="1247936"/>
    <lineage>
        <taxon>Bacteria</taxon>
        <taxon>Pseudomonadati</taxon>
        <taxon>Pseudomonadota</taxon>
        <taxon>Betaproteobacteria</taxon>
        <taxon>Burkholderiales</taxon>
        <taxon>Burkholderiaceae</taxon>
        <taxon>Paraburkholderia</taxon>
    </lineage>
</organism>
<dbReference type="EMBL" id="CYGX02000099">
    <property type="protein sequence ID" value="SIT48379.1"/>
    <property type="molecule type" value="Genomic_DNA"/>
</dbReference>
<dbReference type="AlphaFoldDB" id="A0A1N7SN69"/>
<dbReference type="STRING" id="1247936.BN2475_990009"/>